<feature type="compositionally biased region" description="Low complexity" evidence="2">
    <location>
        <begin position="234"/>
        <end position="244"/>
    </location>
</feature>
<dbReference type="InterPro" id="IPR027799">
    <property type="entry name" value="Rtf2_RING-finger"/>
</dbReference>
<feature type="compositionally biased region" description="Basic and acidic residues" evidence="2">
    <location>
        <begin position="218"/>
        <end position="228"/>
    </location>
</feature>
<dbReference type="GO" id="GO:0005634">
    <property type="term" value="C:nucleus"/>
    <property type="evidence" value="ECO:0007669"/>
    <property type="project" value="TreeGrafter"/>
</dbReference>
<dbReference type="Pfam" id="PF04641">
    <property type="entry name" value="Rtf2"/>
    <property type="match status" value="1"/>
</dbReference>
<name>A0A8H7KLR0_AGABI</name>
<proteinExistence type="inferred from homology"/>
<feature type="region of interest" description="Disordered" evidence="2">
    <location>
        <begin position="1"/>
        <end position="26"/>
    </location>
</feature>
<reference evidence="3 4" key="1">
    <citation type="journal article" name="Sci. Rep.">
        <title>Telomere-to-telomere assembled and centromere annotated genomes of the two main subspecies of the button mushroom Agaricus bisporus reveal especially polymorphic chromosome ends.</title>
        <authorList>
            <person name="Sonnenberg A.S.M."/>
            <person name="Sedaghat-Telgerd N."/>
            <person name="Lavrijssen B."/>
            <person name="Ohm R.A."/>
            <person name="Hendrickx P.M."/>
            <person name="Scholtmeijer K."/>
            <person name="Baars J.J.P."/>
            <person name="van Peer A."/>
        </authorList>
    </citation>
    <scope>NUCLEOTIDE SEQUENCE [LARGE SCALE GENOMIC DNA]</scope>
    <source>
        <strain evidence="3 4">H119_p4</strain>
    </source>
</reference>
<dbReference type="PANTHER" id="PTHR12775">
    <property type="entry name" value="PROTEIN C20ORF43 HOMOLOG"/>
    <property type="match status" value="1"/>
</dbReference>
<dbReference type="GO" id="GO:0006274">
    <property type="term" value="P:DNA replication termination"/>
    <property type="evidence" value="ECO:0007669"/>
    <property type="project" value="TreeGrafter"/>
</dbReference>
<gene>
    <name evidence="3" type="ORF">Agabi119p4_1034</name>
</gene>
<evidence type="ECO:0000256" key="2">
    <source>
        <dbReference type="SAM" id="MobiDB-lite"/>
    </source>
</evidence>
<accession>A0A8H7KLR0</accession>
<dbReference type="InterPro" id="IPR006735">
    <property type="entry name" value="Rtf2"/>
</dbReference>
<sequence length="286" mass="32029">MGNDGGSIPDRRDLVRTKAKAEQADKANQTRARWHFCALSKRKLQEPVVACALGKLYNKDSIIEYLLDKSAYGDGEIICGHIQSLKDVKQLKLTLNPIKSSPKQSLDGTQERAQFACPLTMKEMNGSQPFVYLRTCGCVFTLAGLKTMTASGSPKENQTEDLDLCPQCQKKFSRKDDIITLNPSPEEEERLYDMMNRRKLLEPAKKTKKRKVSPAEEEPPKKKQETAKRPHINSSVASSKAVASELAMHEVKRKTEMSAAVRSLYGDGKPKHKETFLTRGTFPRTG</sequence>
<comment type="caution">
    <text evidence="3">The sequence shown here is derived from an EMBL/GenBank/DDBJ whole genome shotgun (WGS) entry which is preliminary data.</text>
</comment>
<dbReference type="AlphaFoldDB" id="A0A8H7KLR0"/>
<evidence type="ECO:0000313" key="3">
    <source>
        <dbReference type="EMBL" id="KAF7784869.1"/>
    </source>
</evidence>
<feature type="region of interest" description="Disordered" evidence="2">
    <location>
        <begin position="197"/>
        <end position="286"/>
    </location>
</feature>
<dbReference type="EMBL" id="JABXXO010000001">
    <property type="protein sequence ID" value="KAF7784869.1"/>
    <property type="molecule type" value="Genomic_DNA"/>
</dbReference>
<comment type="similarity">
    <text evidence="1">Belongs to the rtf2 family.</text>
</comment>
<evidence type="ECO:0000256" key="1">
    <source>
        <dbReference type="ARBA" id="ARBA00009885"/>
    </source>
</evidence>
<protein>
    <recommendedName>
        <fullName evidence="5">Replication termination factor 2</fullName>
    </recommendedName>
</protein>
<feature type="compositionally biased region" description="Basic and acidic residues" evidence="2">
    <location>
        <begin position="9"/>
        <end position="25"/>
    </location>
</feature>
<feature type="compositionally biased region" description="Basic and acidic residues" evidence="2">
    <location>
        <begin position="247"/>
        <end position="256"/>
    </location>
</feature>
<dbReference type="CDD" id="cd16653">
    <property type="entry name" value="RING-like_Rtf2"/>
    <property type="match status" value="1"/>
</dbReference>
<organism evidence="3 4">
    <name type="scientific">Agaricus bisporus var. burnettii</name>
    <dbReference type="NCBI Taxonomy" id="192524"/>
    <lineage>
        <taxon>Eukaryota</taxon>
        <taxon>Fungi</taxon>
        <taxon>Dikarya</taxon>
        <taxon>Basidiomycota</taxon>
        <taxon>Agaricomycotina</taxon>
        <taxon>Agaricomycetes</taxon>
        <taxon>Agaricomycetidae</taxon>
        <taxon>Agaricales</taxon>
        <taxon>Agaricineae</taxon>
        <taxon>Agaricaceae</taxon>
        <taxon>Agaricus</taxon>
    </lineage>
</organism>
<evidence type="ECO:0000313" key="4">
    <source>
        <dbReference type="Proteomes" id="UP000629468"/>
    </source>
</evidence>
<dbReference type="PANTHER" id="PTHR12775:SF0">
    <property type="entry name" value="REPLICATION TERMINATION FACTOR 2"/>
    <property type="match status" value="1"/>
</dbReference>
<dbReference type="Proteomes" id="UP000629468">
    <property type="component" value="Unassembled WGS sequence"/>
</dbReference>
<evidence type="ECO:0008006" key="5">
    <source>
        <dbReference type="Google" id="ProtNLM"/>
    </source>
</evidence>